<dbReference type="RefSeq" id="XP_022498828.1">
    <property type="nucleotide sequence ID" value="XM_022645115.1"/>
</dbReference>
<evidence type="ECO:0000256" key="3">
    <source>
        <dbReference type="ARBA" id="ARBA00022679"/>
    </source>
</evidence>
<dbReference type="InterPro" id="IPR050757">
    <property type="entry name" value="Collagen_mod_GT25"/>
</dbReference>
<keyword evidence="4" id="KW-0472">Membrane</keyword>
<dbReference type="Proteomes" id="UP000185904">
    <property type="component" value="Unassembled WGS sequence"/>
</dbReference>
<dbReference type="GO" id="GO:0016740">
    <property type="term" value="F:transferase activity"/>
    <property type="evidence" value="ECO:0007669"/>
    <property type="project" value="UniProtKB-KW"/>
</dbReference>
<evidence type="ECO:0000256" key="1">
    <source>
        <dbReference type="ARBA" id="ARBA00006721"/>
    </source>
</evidence>
<dbReference type="EMBL" id="LVCJ01000045">
    <property type="protein sequence ID" value="OAL33816.1"/>
    <property type="molecule type" value="Genomic_DNA"/>
</dbReference>
<keyword evidence="3" id="KW-0808">Transferase</keyword>
<dbReference type="PANTHER" id="PTHR10730:SF53">
    <property type="entry name" value="GLYCOSYLTRANSFERASE 25 FAMILY MEMBER"/>
    <property type="match status" value="1"/>
</dbReference>
<organism evidence="5 6">
    <name type="scientific">Fonsecaea nubica</name>
    <dbReference type="NCBI Taxonomy" id="856822"/>
    <lineage>
        <taxon>Eukaryota</taxon>
        <taxon>Fungi</taxon>
        <taxon>Dikarya</taxon>
        <taxon>Ascomycota</taxon>
        <taxon>Pezizomycotina</taxon>
        <taxon>Eurotiomycetes</taxon>
        <taxon>Chaetothyriomycetidae</taxon>
        <taxon>Chaetothyriales</taxon>
        <taxon>Herpotrichiellaceae</taxon>
        <taxon>Fonsecaea</taxon>
    </lineage>
</organism>
<keyword evidence="4" id="KW-0812">Transmembrane</keyword>
<keyword evidence="4" id="KW-1133">Transmembrane helix</keyword>
<name>A0A178CWK8_9EURO</name>
<accession>A0A178CWK8</accession>
<evidence type="ECO:0000313" key="6">
    <source>
        <dbReference type="Proteomes" id="UP000185904"/>
    </source>
</evidence>
<dbReference type="OrthoDB" id="47375at2759"/>
<evidence type="ECO:0008006" key="7">
    <source>
        <dbReference type="Google" id="ProtNLM"/>
    </source>
</evidence>
<evidence type="ECO:0000256" key="4">
    <source>
        <dbReference type="SAM" id="Phobius"/>
    </source>
</evidence>
<evidence type="ECO:0000313" key="5">
    <source>
        <dbReference type="EMBL" id="OAL33816.1"/>
    </source>
</evidence>
<dbReference type="GeneID" id="34590240"/>
<keyword evidence="6" id="KW-1185">Reference proteome</keyword>
<dbReference type="InterPro" id="IPR002654">
    <property type="entry name" value="Glyco_trans_25"/>
</dbReference>
<comment type="caution">
    <text evidence="5">The sequence shown here is derived from an EMBL/GenBank/DDBJ whole genome shotgun (WGS) entry which is preliminary data.</text>
</comment>
<feature type="transmembrane region" description="Helical" evidence="4">
    <location>
        <begin position="40"/>
        <end position="63"/>
    </location>
</feature>
<comment type="similarity">
    <text evidence="1">Belongs to the glycosyltransferase 25 family.</text>
</comment>
<evidence type="ECO:0000256" key="2">
    <source>
        <dbReference type="ARBA" id="ARBA00022676"/>
    </source>
</evidence>
<dbReference type="CDD" id="cd06532">
    <property type="entry name" value="Glyco_transf_25"/>
    <property type="match status" value="1"/>
</dbReference>
<protein>
    <recommendedName>
        <fullName evidence="7">LPS glycosyltransferase</fullName>
    </recommendedName>
</protein>
<proteinExistence type="inferred from homology"/>
<sequence length="413" mass="46419">MAEKTASTGELPFWERTPLQVPEMASLLALISSTGRRKNLFRALLCAVLLILLLQMSGSFIVVTRYARGGNPIDHVYNTTLGFQRVFAINLPQRTDKRDLNTLAASFAGFEVDYLPGVEAEDVVEKAAPSNWDFDSQTPGALGCWRAHMNALQKIVAERIQTAMIIEDDADWSPFIKDQLFELATGARALQQSPDLTPSPYGHDWHFLWLGHNRIGPTDDNQNIWVVDDDFTVPPLPHRNSRWRQSHIPEDALRNDTRLFFKAYAGMCLYGYAVTYEGARKMLSSLSAQPRNQPVDQSVSDMCRGKMAKGFDCYGVWPPLIATHRSAGYKSRDSDINNNEKTGWHEEYTFDIPFSTMMNIPRLADGATSVLSQWADVPIQEVTFDLAIRSPPQGYLKNINFGALPLRDDSITI</sequence>
<gene>
    <name evidence="5" type="ORF">AYO20_06827</name>
</gene>
<dbReference type="PANTHER" id="PTHR10730">
    <property type="entry name" value="PROCOLLAGEN-LYSINE,2-OXOGLUTARATE 5-DIOXYGENASE/GLYCOSYLTRANSFERASE 25 FAMILY MEMBER"/>
    <property type="match status" value="1"/>
</dbReference>
<reference evidence="5 6" key="1">
    <citation type="submission" date="2016-03" db="EMBL/GenBank/DDBJ databases">
        <title>The draft genome sequence of Fonsecaea nubica causative agent of cutaneous subcutaneous infection in human host.</title>
        <authorList>
            <person name="Costa F."/>
            <person name="Sybren D.H."/>
            <person name="Raittz R.T."/>
            <person name="Weiss V.A."/>
            <person name="Leao A.C."/>
            <person name="Gomes R."/>
            <person name="De Souza E.M."/>
            <person name="Pedrosa F.O."/>
            <person name="Steffens M.B."/>
            <person name="Bombassaro A."/>
            <person name="Tadra-Sfeir M.Z."/>
            <person name="Moreno L.F."/>
            <person name="Najafzadeh M.J."/>
            <person name="Felipe M.S."/>
            <person name="Teixeira M."/>
            <person name="Sun J."/>
            <person name="Xi L."/>
            <person name="Castro M.A."/>
            <person name="Vicente V.A."/>
        </authorList>
    </citation>
    <scope>NUCLEOTIDE SEQUENCE [LARGE SCALE GENOMIC DNA]</scope>
    <source>
        <strain evidence="5 6">CBS 269.64</strain>
    </source>
</reference>
<dbReference type="AlphaFoldDB" id="A0A178CWK8"/>
<keyword evidence="2" id="KW-0328">Glycosyltransferase</keyword>